<evidence type="ECO:0000313" key="2">
    <source>
        <dbReference type="EMBL" id="TVT98905.1"/>
    </source>
</evidence>
<reference evidence="2 3" key="1">
    <citation type="journal article" date="2019" name="Sci. Rep.">
        <title>A high-quality genome of Eragrostis curvula grass provides insights into Poaceae evolution and supports new strategies to enhance forage quality.</title>
        <authorList>
            <person name="Carballo J."/>
            <person name="Santos B.A.C.M."/>
            <person name="Zappacosta D."/>
            <person name="Garbus I."/>
            <person name="Selva J.P."/>
            <person name="Gallo C.A."/>
            <person name="Diaz A."/>
            <person name="Albertini E."/>
            <person name="Caccamo M."/>
            <person name="Echenique V."/>
        </authorList>
    </citation>
    <scope>NUCLEOTIDE SEQUENCE [LARGE SCALE GENOMIC DNA]</scope>
    <source>
        <strain evidence="3">cv. Victoria</strain>
        <tissue evidence="2">Leaf</tissue>
    </source>
</reference>
<keyword evidence="1" id="KW-0472">Membrane</keyword>
<keyword evidence="1" id="KW-0812">Transmembrane</keyword>
<protein>
    <submittedName>
        <fullName evidence="2">Uncharacterized protein</fullName>
    </submittedName>
</protein>
<keyword evidence="1" id="KW-1133">Transmembrane helix</keyword>
<comment type="caution">
    <text evidence="2">The sequence shown here is derived from an EMBL/GenBank/DDBJ whole genome shotgun (WGS) entry which is preliminary data.</text>
</comment>
<dbReference type="EMBL" id="RWGY01000786">
    <property type="protein sequence ID" value="TVT98905.1"/>
    <property type="molecule type" value="Genomic_DNA"/>
</dbReference>
<keyword evidence="3" id="KW-1185">Reference proteome</keyword>
<gene>
    <name evidence="2" type="ORF">EJB05_55718</name>
</gene>
<feature type="transmembrane region" description="Helical" evidence="1">
    <location>
        <begin position="205"/>
        <end position="224"/>
    </location>
</feature>
<organism evidence="2 3">
    <name type="scientific">Eragrostis curvula</name>
    <name type="common">weeping love grass</name>
    <dbReference type="NCBI Taxonomy" id="38414"/>
    <lineage>
        <taxon>Eukaryota</taxon>
        <taxon>Viridiplantae</taxon>
        <taxon>Streptophyta</taxon>
        <taxon>Embryophyta</taxon>
        <taxon>Tracheophyta</taxon>
        <taxon>Spermatophyta</taxon>
        <taxon>Magnoliopsida</taxon>
        <taxon>Liliopsida</taxon>
        <taxon>Poales</taxon>
        <taxon>Poaceae</taxon>
        <taxon>PACMAD clade</taxon>
        <taxon>Chloridoideae</taxon>
        <taxon>Eragrostideae</taxon>
        <taxon>Eragrostidinae</taxon>
        <taxon>Eragrostis</taxon>
    </lineage>
</organism>
<dbReference type="AlphaFoldDB" id="A0A5J9SIX1"/>
<proteinExistence type="predicted"/>
<name>A0A5J9SIX1_9POAL</name>
<feature type="non-terminal residue" evidence="2">
    <location>
        <position position="1"/>
    </location>
</feature>
<evidence type="ECO:0000256" key="1">
    <source>
        <dbReference type="SAM" id="Phobius"/>
    </source>
</evidence>
<sequence length="233" mass="25264">MSGTIQRLPDIESDLTILSPTTFVLLQPKTHPKPVVKTSSAQPPLQMADPEVENPILAAVVDDLTGRIFDVDFIQDLVAQVRAHVDETAAAYFEAEAQLAEVRRHLVEVAEDVVARLPPLEEGAVLLVEMNGPEVAARAAEYLELAARVDQLSKHHEDLVDAVLFLVILRAVAFAVTRARLLPRVFLAVAVAYALAYVASWGRVVPGAASILRIAVLVLCFLLGRGPRLMLGV</sequence>
<dbReference type="Gramene" id="TVT98905">
    <property type="protein sequence ID" value="TVT98905"/>
    <property type="gene ID" value="EJB05_55718"/>
</dbReference>
<evidence type="ECO:0000313" key="3">
    <source>
        <dbReference type="Proteomes" id="UP000324897"/>
    </source>
</evidence>
<feature type="transmembrane region" description="Helical" evidence="1">
    <location>
        <begin position="181"/>
        <end position="199"/>
    </location>
</feature>
<accession>A0A5J9SIX1</accession>
<dbReference type="Proteomes" id="UP000324897">
    <property type="component" value="Unassembled WGS sequence"/>
</dbReference>